<reference evidence="5" key="1">
    <citation type="submission" date="2016-10" db="EMBL/GenBank/DDBJ databases">
        <authorList>
            <person name="Varghese N."/>
            <person name="Submissions S."/>
        </authorList>
    </citation>
    <scope>NUCLEOTIDE SEQUENCE [LARGE SCALE GENOMIC DNA]</scope>
    <source>
        <strain evidence="5">CGMCC 1.8711</strain>
    </source>
</reference>
<dbReference type="Proteomes" id="UP000243250">
    <property type="component" value="Unassembled WGS sequence"/>
</dbReference>
<dbReference type="EMBL" id="FOYS01000004">
    <property type="protein sequence ID" value="SFR61092.1"/>
    <property type="molecule type" value="Genomic_DNA"/>
</dbReference>
<dbReference type="AlphaFoldDB" id="A0A1I6I2Y7"/>
<evidence type="ECO:0000259" key="3">
    <source>
        <dbReference type="Pfam" id="PF04967"/>
    </source>
</evidence>
<name>A0A1I6I2Y7_9EURY</name>
<dbReference type="PANTHER" id="PTHR34236:SF1">
    <property type="entry name" value="DIMETHYL SULFOXIDE REDUCTASE TRANSCRIPTIONAL ACTIVATOR"/>
    <property type="match status" value="1"/>
</dbReference>
<dbReference type="Pfam" id="PF04967">
    <property type="entry name" value="HTH_10"/>
    <property type="match status" value="1"/>
</dbReference>
<keyword evidence="5" id="KW-1185">Reference proteome</keyword>
<organism evidence="4 5">
    <name type="scientific">Halogeometricum limi</name>
    <dbReference type="NCBI Taxonomy" id="555875"/>
    <lineage>
        <taxon>Archaea</taxon>
        <taxon>Methanobacteriati</taxon>
        <taxon>Methanobacteriota</taxon>
        <taxon>Stenosarchaea group</taxon>
        <taxon>Halobacteria</taxon>
        <taxon>Halobacteriales</taxon>
        <taxon>Haloferacaceae</taxon>
        <taxon>Halogeometricum</taxon>
    </lineage>
</organism>
<gene>
    <name evidence="4" type="ORF">SAMN04488124_2752</name>
</gene>
<dbReference type="PANTHER" id="PTHR34236">
    <property type="entry name" value="DIMETHYL SULFOXIDE REDUCTASE TRANSCRIPTIONAL ACTIVATOR"/>
    <property type="match status" value="1"/>
</dbReference>
<dbReference type="RefSeq" id="WP_245758367.1">
    <property type="nucleotide sequence ID" value="NZ_FOYS01000004.1"/>
</dbReference>
<dbReference type="STRING" id="555875.SAMN04488124_2752"/>
<evidence type="ECO:0000313" key="5">
    <source>
        <dbReference type="Proteomes" id="UP000243250"/>
    </source>
</evidence>
<sequence>MKRATLELTYPPDLLHPIHRRLARTDGVSRMELLAWGPTTNVRTLSWFDADRETTHGVLSVLDTLSSSSLVADDGGTYAFVGQTGFEMDDGVLGVVAEADVVFLGPVVFFDDRTATVDVVGESPAVADCYERLDELTDARVARVRGFRRGLSASATPTERQQSALEAAVAVGYYDVPRTGSLERVADELNCAVSTAGELVRKAESKVLAGYADTADTGVCDRRL</sequence>
<evidence type="ECO:0000256" key="1">
    <source>
        <dbReference type="ARBA" id="ARBA00023015"/>
    </source>
</evidence>
<evidence type="ECO:0000256" key="2">
    <source>
        <dbReference type="ARBA" id="ARBA00023163"/>
    </source>
</evidence>
<feature type="domain" description="HTH bat-type" evidence="3">
    <location>
        <begin position="158"/>
        <end position="208"/>
    </location>
</feature>
<keyword evidence="2" id="KW-0804">Transcription</keyword>
<keyword evidence="1" id="KW-0805">Transcription regulation</keyword>
<protein>
    <submittedName>
        <fullName evidence="4">HTH DNA binding domain-containing protein</fullName>
    </submittedName>
</protein>
<accession>A0A1I6I2Y7</accession>
<proteinExistence type="predicted"/>
<evidence type="ECO:0000313" key="4">
    <source>
        <dbReference type="EMBL" id="SFR61092.1"/>
    </source>
</evidence>
<dbReference type="InterPro" id="IPR007050">
    <property type="entry name" value="HTH_bacterioopsin"/>
</dbReference>